<sequence>MSEFPNSNRRKFLAIGTALAAGTLLSGCNDNDQQQETSNQEPINDSNLLTQIEAKMNLQLGDAKLASIVSPIILDCCFNWELPQIKANQINSIIGYAFGNRPNEQSGNTSSNGGNQAAMPDPGPMNEALADTIYSIYKLKPVKIYAQWEIARFLTSKYHLEKDVLTSIEPIIASDGTIIYLSTDDVANTIIKISGGASALGNAAIVGHRDHAKRCILTSQLRGIQAAVVQEVPLPMIYDEQSGQPWTRSRDLYLIHDIYAQLYTKTILLTKQAYPQG</sequence>
<name>A0A3D2SLH4_9GAMM</name>
<evidence type="ECO:0008006" key="3">
    <source>
        <dbReference type="Google" id="ProtNLM"/>
    </source>
</evidence>
<gene>
    <name evidence="1" type="ORF">DHW29_08900</name>
</gene>
<evidence type="ECO:0000313" key="1">
    <source>
        <dbReference type="EMBL" id="HCK30286.1"/>
    </source>
</evidence>
<dbReference type="RefSeq" id="WP_049175534.1">
    <property type="nucleotide sequence ID" value="NZ_BKFK01000002.1"/>
</dbReference>
<dbReference type="Proteomes" id="UP000263596">
    <property type="component" value="Unassembled WGS sequence"/>
</dbReference>
<evidence type="ECO:0000313" key="2">
    <source>
        <dbReference type="Proteomes" id="UP000263596"/>
    </source>
</evidence>
<organism evidence="1 2">
    <name type="scientific">Acinetobacter ursingii</name>
    <dbReference type="NCBI Taxonomy" id="108980"/>
    <lineage>
        <taxon>Bacteria</taxon>
        <taxon>Pseudomonadati</taxon>
        <taxon>Pseudomonadota</taxon>
        <taxon>Gammaproteobacteria</taxon>
        <taxon>Moraxellales</taxon>
        <taxon>Moraxellaceae</taxon>
        <taxon>Acinetobacter</taxon>
    </lineage>
</organism>
<dbReference type="AlphaFoldDB" id="A0A3D2SLH4"/>
<reference evidence="1 2" key="1">
    <citation type="journal article" date="2018" name="Nat. Biotechnol.">
        <title>A standardized bacterial taxonomy based on genome phylogeny substantially revises the tree of life.</title>
        <authorList>
            <person name="Parks D.H."/>
            <person name="Chuvochina M."/>
            <person name="Waite D.W."/>
            <person name="Rinke C."/>
            <person name="Skarshewski A."/>
            <person name="Chaumeil P.A."/>
            <person name="Hugenholtz P."/>
        </authorList>
    </citation>
    <scope>NUCLEOTIDE SEQUENCE [LARGE SCALE GENOMIC DNA]</scope>
    <source>
        <strain evidence="1">UBA9669</strain>
    </source>
</reference>
<accession>A0A3D2SLH4</accession>
<proteinExistence type="predicted"/>
<protein>
    <recommendedName>
        <fullName evidence="3">Lipoprotein</fullName>
    </recommendedName>
</protein>
<comment type="caution">
    <text evidence="1">The sequence shown here is derived from an EMBL/GenBank/DDBJ whole genome shotgun (WGS) entry which is preliminary data.</text>
</comment>
<dbReference type="EMBL" id="DPVE01000155">
    <property type="protein sequence ID" value="HCK30286.1"/>
    <property type="molecule type" value="Genomic_DNA"/>
</dbReference>